<dbReference type="Pfam" id="PF13975">
    <property type="entry name" value="gag-asp_proteas"/>
    <property type="match status" value="1"/>
</dbReference>
<dbReference type="InterPro" id="IPR021109">
    <property type="entry name" value="Peptidase_aspartic_dom_sf"/>
</dbReference>
<dbReference type="Pfam" id="PF00078">
    <property type="entry name" value="RVT_1"/>
    <property type="match status" value="1"/>
</dbReference>
<dbReference type="Gene3D" id="3.10.20.370">
    <property type="match status" value="1"/>
</dbReference>
<evidence type="ECO:0000259" key="10">
    <source>
        <dbReference type="PROSITE" id="PS50878"/>
    </source>
</evidence>
<evidence type="ECO:0000313" key="12">
    <source>
        <dbReference type="EnsemblMetazoa" id="XP_044316709.1"/>
    </source>
</evidence>
<reference evidence="13" key="1">
    <citation type="journal article" date="2021" name="Elife">
        <title>Highly contiguous assemblies of 101 drosophilid genomes.</title>
        <authorList>
            <person name="Kim B.Y."/>
            <person name="Wang J.R."/>
            <person name="Miller D.E."/>
            <person name="Barmina O."/>
            <person name="Delaney E."/>
            <person name="Thompson A."/>
            <person name="Comeault A.A."/>
            <person name="Peede D."/>
            <person name="D'Agostino E.R."/>
            <person name="Pelaez J."/>
            <person name="Aguilar J.M."/>
            <person name="Haji D."/>
            <person name="Matsunaga T."/>
            <person name="Armstrong E.E."/>
            <person name="Zych M."/>
            <person name="Ogawa Y."/>
            <person name="Stamenkovic-Radak M."/>
            <person name="Jelic M."/>
            <person name="Veselinovic M.S."/>
            <person name="Tanaskovic M."/>
            <person name="Eric P."/>
            <person name="Gao J.J."/>
            <person name="Katoh T.K."/>
            <person name="Toda M.J."/>
            <person name="Watabe H."/>
            <person name="Watada M."/>
            <person name="Davis J.S."/>
            <person name="Moyle L.C."/>
            <person name="Manoli G."/>
            <person name="Bertolini E."/>
            <person name="Kostal V."/>
            <person name="Hawley R.S."/>
            <person name="Takahashi A."/>
            <person name="Jones C.D."/>
            <person name="Price D.K."/>
            <person name="Whiteman N."/>
            <person name="Kopp A."/>
            <person name="Matute D.R."/>
            <person name="Petrov D.A."/>
        </authorList>
    </citation>
    <scope>NUCLEOTIDE SEQUENCE [LARGE SCALE GENOMIC DNA]</scope>
</reference>
<dbReference type="CDD" id="cd09274">
    <property type="entry name" value="RNase_HI_RT_Ty3"/>
    <property type="match status" value="1"/>
</dbReference>
<feature type="compositionally biased region" description="Basic and acidic residues" evidence="9">
    <location>
        <begin position="1349"/>
        <end position="1364"/>
    </location>
</feature>
<dbReference type="Gene3D" id="3.30.70.270">
    <property type="match status" value="2"/>
</dbReference>
<feature type="domain" description="Reverse transcriptase" evidence="10">
    <location>
        <begin position="558"/>
        <end position="738"/>
    </location>
</feature>
<feature type="coiled-coil region" evidence="8">
    <location>
        <begin position="260"/>
        <end position="287"/>
    </location>
</feature>
<dbReference type="SUPFAM" id="SSF56672">
    <property type="entry name" value="DNA/RNA polymerases"/>
    <property type="match status" value="1"/>
</dbReference>
<dbReference type="InterPro" id="IPR012337">
    <property type="entry name" value="RNaseH-like_sf"/>
</dbReference>
<dbReference type="Proteomes" id="UP001652680">
    <property type="component" value="Unassembled WGS sequence"/>
</dbReference>
<dbReference type="PROSITE" id="PS50878">
    <property type="entry name" value="RT_POL"/>
    <property type="match status" value="1"/>
</dbReference>
<dbReference type="Pfam" id="PF17921">
    <property type="entry name" value="Integrase_H2C2"/>
    <property type="match status" value="1"/>
</dbReference>
<evidence type="ECO:0000256" key="1">
    <source>
        <dbReference type="ARBA" id="ARBA00012493"/>
    </source>
</evidence>
<accession>A0ABM5JD12</accession>
<reference evidence="12" key="2">
    <citation type="submission" date="2025-05" db="UniProtKB">
        <authorList>
            <consortium name="EnsemblMetazoa"/>
        </authorList>
    </citation>
    <scope>IDENTIFICATION</scope>
</reference>
<keyword evidence="13" id="KW-1185">Reference proteome</keyword>
<feature type="domain" description="Integrase catalytic" evidence="11">
    <location>
        <begin position="1086"/>
        <end position="1247"/>
    </location>
</feature>
<feature type="region of interest" description="Disordered" evidence="9">
    <location>
        <begin position="87"/>
        <end position="112"/>
    </location>
</feature>
<keyword evidence="3" id="KW-0548">Nucleotidyltransferase</keyword>
<keyword evidence="6" id="KW-0378">Hydrolase</keyword>
<dbReference type="InterPro" id="IPR041588">
    <property type="entry name" value="Integrase_H2C2"/>
</dbReference>
<dbReference type="InterPro" id="IPR043128">
    <property type="entry name" value="Rev_trsase/Diguanyl_cyclase"/>
</dbReference>
<evidence type="ECO:0000313" key="13">
    <source>
        <dbReference type="Proteomes" id="UP001652680"/>
    </source>
</evidence>
<evidence type="ECO:0000259" key="11">
    <source>
        <dbReference type="PROSITE" id="PS50994"/>
    </source>
</evidence>
<dbReference type="CDD" id="cd01647">
    <property type="entry name" value="RT_LTR"/>
    <property type="match status" value="1"/>
</dbReference>
<dbReference type="Gene3D" id="1.10.340.70">
    <property type="match status" value="1"/>
</dbReference>
<evidence type="ECO:0000256" key="9">
    <source>
        <dbReference type="SAM" id="MobiDB-lite"/>
    </source>
</evidence>
<evidence type="ECO:0000256" key="8">
    <source>
        <dbReference type="SAM" id="Coils"/>
    </source>
</evidence>
<keyword evidence="7" id="KW-0695">RNA-directed DNA polymerase</keyword>
<feature type="compositionally biased region" description="Basic and acidic residues" evidence="9">
    <location>
        <begin position="1421"/>
        <end position="1433"/>
    </location>
</feature>
<dbReference type="EC" id="2.7.7.49" evidence="1"/>
<dbReference type="InterPro" id="IPR041373">
    <property type="entry name" value="RT_RNaseH"/>
</dbReference>
<evidence type="ECO:0000256" key="4">
    <source>
        <dbReference type="ARBA" id="ARBA00022722"/>
    </source>
</evidence>
<dbReference type="Gene3D" id="2.40.70.10">
    <property type="entry name" value="Acid Proteases"/>
    <property type="match status" value="1"/>
</dbReference>
<keyword evidence="8" id="KW-0175">Coiled coil</keyword>
<dbReference type="CDD" id="cd00303">
    <property type="entry name" value="retropepsin_like"/>
    <property type="match status" value="1"/>
</dbReference>
<dbReference type="InterPro" id="IPR036397">
    <property type="entry name" value="RNaseH_sf"/>
</dbReference>
<evidence type="ECO:0000256" key="6">
    <source>
        <dbReference type="ARBA" id="ARBA00022801"/>
    </source>
</evidence>
<keyword evidence="4" id="KW-0540">Nuclease</keyword>
<dbReference type="SUPFAM" id="SSF50630">
    <property type="entry name" value="Acid proteases"/>
    <property type="match status" value="1"/>
</dbReference>
<keyword evidence="2" id="KW-0808">Transferase</keyword>
<dbReference type="InterPro" id="IPR001584">
    <property type="entry name" value="Integrase_cat-core"/>
</dbReference>
<sequence>MGRSWIYRLKKEDFTNVAQRLRISLTGRTEDMRKALVEYYNETENNPELKELWYELEAMYPEKPGLKLTNPEGEDAWTGLSIEEMQQEGQRRDSIQDRKTAPKAQRPSEPDYAKVAKQVREWSFRFEGTEKPLEFLEQVKWSASTYGLDLVPRAMPELLQGRALKWFISNNQHWKTWEDFIESFQTFFLPRGYLAKLEDQVKARKQGFREPFKDYMVDMQTMIRPLGYSPGKVLEVIRENSTPDLRISLRTYKIDDLEALMILATEYEELEKELEMFSQENKFSRTKTTVPSPMTCMSQMWRTRALGKRLPKPANAIDMRKGGSEMHGMLSESGKWPAIPAAERRAGVARGFLSNLTGRLIEEEQQLSAAVTIGGNSYKATIDTGATASFISEELADNLAALGKITRTRRQVRLADGRCSGISAQLEVEVAFGNKRLTMSLLILPGVVDALVLGWNFLTQVGAEIKCAGHEIRIPARNRHNGWLEEKLSVAVVHEDSEEGNIEQFLEAELAEFQTMSGTSNVAEHQITMKDDKPIKQRYYPKNPKVQGEINTKVDELLEMGFIEHSKSPYSSPIVMVKKKTGKWRLCVDFRQINAKSVKDAYPMPRINYILDQLREARYISSLDLKDGYWQIPLEEASRKFTAFTVPGKGLFQWRVMPFGLHSASATFQRALDQVIGPEMSPHAFAYQDDIIVIGRTQQEHKDNLREVFRRLKEANLRINPEKCQFFKQELLYLGHRVTSQGIGTDPDKVAAIAHLEPPATIRELRQYLGVASWYRRFVPDFARIVKPLTDLLRKGVKWLWTQYHQQAFEEVKARLVSDPVLACPDFGRIFILQTDASEYGIGAILTQNTEDGEKVISYSSRTLNGAEKNYSTTEKECLAIVWAIRKLRPYLEGYHFKVVTDHMALKWLNSIESPSGRIARWALELQQYDFEVAYRKGQLNVVDDALSRQPMPETFRRAKELVQNSECNWIRDMREKIKTHPQKFPDYVFDGETLYRQIPHRAGNEDVVAWKLCVPKELREKVLQENHDAPAAGHVGSRKTIARLAARYYWPGMQRDARAYVRKCEECLKFKPNQRQAAGKMLTQVPEEPWATVCADFVGPLPRSKHGNQMLLVLIDRFSKWTELVPLRTATAETLQKAFKERIIARFGVPKVVITDNGVQFASRAFKKFIHDMGIKQQFTPCTPQENPTERANRTVKTMIAQILAFAEKLKEIFEIVRRNLGKAAQDQARHYNLRRRPWNPQIGDVVWAKEHHLSKAAEGFAAKLAPRYDGPYQVVDFVSPVICKIRHQRSKKQRTVHISDLKQQEKAHKTNEDGNTGSRQAKTGVNGARLNTSKNSDQVSIHLSQRRIKDRDYENPFNRQDKAGVNGRGSWIDKKDDLANKNQTDPRLDGAEATVSTSGQRPESTEHTPKGKGHYQRKHSPDLRNDHKENTWRATTEYMSPRKGERRYGVP</sequence>
<feature type="compositionally biased region" description="Polar residues" evidence="9">
    <location>
        <begin position="1315"/>
        <end position="1345"/>
    </location>
</feature>
<dbReference type="InterPro" id="IPR000477">
    <property type="entry name" value="RT_dom"/>
</dbReference>
<feature type="compositionally biased region" description="Basic and acidic residues" evidence="9">
    <location>
        <begin position="1373"/>
        <end position="1392"/>
    </location>
</feature>
<dbReference type="PANTHER" id="PTHR37984:SF5">
    <property type="entry name" value="PROTEIN NYNRIN-LIKE"/>
    <property type="match status" value="1"/>
</dbReference>
<dbReference type="EnsemblMetazoa" id="XM_044460774.1">
    <property type="protein sequence ID" value="XP_044316709.1"/>
    <property type="gene ID" value="LOC123037918"/>
</dbReference>
<dbReference type="PANTHER" id="PTHR37984">
    <property type="entry name" value="PROTEIN CBG26694"/>
    <property type="match status" value="1"/>
</dbReference>
<evidence type="ECO:0000256" key="7">
    <source>
        <dbReference type="ARBA" id="ARBA00022918"/>
    </source>
</evidence>
<proteinExistence type="predicted"/>
<evidence type="ECO:0000256" key="3">
    <source>
        <dbReference type="ARBA" id="ARBA00022695"/>
    </source>
</evidence>
<dbReference type="Pfam" id="PF17917">
    <property type="entry name" value="RT_RNaseH"/>
    <property type="match status" value="1"/>
</dbReference>
<dbReference type="RefSeq" id="XP_044316709.1">
    <property type="nucleotide sequence ID" value="XM_044460774.1"/>
</dbReference>
<dbReference type="GeneID" id="123037918"/>
<feature type="compositionally biased region" description="Basic and acidic residues" evidence="9">
    <location>
        <begin position="89"/>
        <end position="112"/>
    </location>
</feature>
<dbReference type="SUPFAM" id="SSF53098">
    <property type="entry name" value="Ribonuclease H-like"/>
    <property type="match status" value="1"/>
</dbReference>
<dbReference type="InterPro" id="IPR043502">
    <property type="entry name" value="DNA/RNA_pol_sf"/>
</dbReference>
<name>A0ABM5JD12_DRORH</name>
<evidence type="ECO:0000256" key="2">
    <source>
        <dbReference type="ARBA" id="ARBA00022679"/>
    </source>
</evidence>
<dbReference type="Gene3D" id="3.10.10.10">
    <property type="entry name" value="HIV Type 1 Reverse Transcriptase, subunit A, domain 1"/>
    <property type="match status" value="1"/>
</dbReference>
<evidence type="ECO:0000256" key="5">
    <source>
        <dbReference type="ARBA" id="ARBA00022759"/>
    </source>
</evidence>
<dbReference type="Pfam" id="PF00665">
    <property type="entry name" value="rve"/>
    <property type="match status" value="1"/>
</dbReference>
<keyword evidence="5" id="KW-0255">Endonuclease</keyword>
<feature type="compositionally biased region" description="Basic and acidic residues" evidence="9">
    <location>
        <begin position="1299"/>
        <end position="1314"/>
    </location>
</feature>
<dbReference type="Gene3D" id="3.30.420.10">
    <property type="entry name" value="Ribonuclease H-like superfamily/Ribonuclease H"/>
    <property type="match status" value="1"/>
</dbReference>
<dbReference type="PROSITE" id="PS50994">
    <property type="entry name" value="INTEGRASE"/>
    <property type="match status" value="1"/>
</dbReference>
<feature type="compositionally biased region" description="Basic and acidic residues" evidence="9">
    <location>
        <begin position="1442"/>
        <end position="1453"/>
    </location>
</feature>
<dbReference type="InterPro" id="IPR050951">
    <property type="entry name" value="Retrovirus_Pol_polyprotein"/>
</dbReference>
<organism evidence="12 13">
    <name type="scientific">Drosophila rhopaloa</name>
    <name type="common">Fruit fly</name>
    <dbReference type="NCBI Taxonomy" id="1041015"/>
    <lineage>
        <taxon>Eukaryota</taxon>
        <taxon>Metazoa</taxon>
        <taxon>Ecdysozoa</taxon>
        <taxon>Arthropoda</taxon>
        <taxon>Hexapoda</taxon>
        <taxon>Insecta</taxon>
        <taxon>Pterygota</taxon>
        <taxon>Neoptera</taxon>
        <taxon>Endopterygota</taxon>
        <taxon>Diptera</taxon>
        <taxon>Brachycera</taxon>
        <taxon>Muscomorpha</taxon>
        <taxon>Ephydroidea</taxon>
        <taxon>Drosophilidae</taxon>
        <taxon>Drosophila</taxon>
        <taxon>Sophophora</taxon>
    </lineage>
</organism>
<protein>
    <recommendedName>
        <fullName evidence="1">RNA-directed DNA polymerase</fullName>
        <ecNumber evidence="1">2.7.7.49</ecNumber>
    </recommendedName>
</protein>
<feature type="region of interest" description="Disordered" evidence="9">
    <location>
        <begin position="1294"/>
        <end position="1453"/>
    </location>
</feature>